<organism evidence="2 3">
    <name type="scientific">Luteococcus peritonei</name>
    <dbReference type="NCBI Taxonomy" id="88874"/>
    <lineage>
        <taxon>Bacteria</taxon>
        <taxon>Bacillati</taxon>
        <taxon>Actinomycetota</taxon>
        <taxon>Actinomycetes</taxon>
        <taxon>Propionibacteriales</taxon>
        <taxon>Propionibacteriaceae</taxon>
        <taxon>Luteococcus</taxon>
    </lineage>
</organism>
<name>A0ABW4RSU5_9ACTN</name>
<gene>
    <name evidence="2" type="ORF">ACFSCS_03545</name>
</gene>
<keyword evidence="3" id="KW-1185">Reference proteome</keyword>
<dbReference type="EC" id="2.4.-.-" evidence="2"/>
<dbReference type="Gene3D" id="3.90.550.10">
    <property type="entry name" value="Spore Coat Polysaccharide Biosynthesis Protein SpsA, Chain A"/>
    <property type="match status" value="1"/>
</dbReference>
<dbReference type="GO" id="GO:0016757">
    <property type="term" value="F:glycosyltransferase activity"/>
    <property type="evidence" value="ECO:0007669"/>
    <property type="project" value="UniProtKB-KW"/>
</dbReference>
<dbReference type="Proteomes" id="UP001597326">
    <property type="component" value="Unassembled WGS sequence"/>
</dbReference>
<dbReference type="EMBL" id="JBHUFZ010000008">
    <property type="protein sequence ID" value="MFD1889262.1"/>
    <property type="molecule type" value="Genomic_DNA"/>
</dbReference>
<reference evidence="3" key="1">
    <citation type="journal article" date="2019" name="Int. J. Syst. Evol. Microbiol.">
        <title>The Global Catalogue of Microorganisms (GCM) 10K type strain sequencing project: providing services to taxonomists for standard genome sequencing and annotation.</title>
        <authorList>
            <consortium name="The Broad Institute Genomics Platform"/>
            <consortium name="The Broad Institute Genome Sequencing Center for Infectious Disease"/>
            <person name="Wu L."/>
            <person name="Ma J."/>
        </authorList>
    </citation>
    <scope>NUCLEOTIDE SEQUENCE [LARGE SCALE GENOMIC DNA]</scope>
    <source>
        <strain evidence="3">CAIM 431</strain>
    </source>
</reference>
<protein>
    <submittedName>
        <fullName evidence="2">Glycosyltransferase</fullName>
        <ecNumber evidence="2">2.4.-.-</ecNumber>
    </submittedName>
</protein>
<dbReference type="InterPro" id="IPR029044">
    <property type="entry name" value="Nucleotide-diphossugar_trans"/>
</dbReference>
<dbReference type="InterPro" id="IPR001173">
    <property type="entry name" value="Glyco_trans_2-like"/>
</dbReference>
<comment type="caution">
    <text evidence="2">The sequence shown here is derived from an EMBL/GenBank/DDBJ whole genome shotgun (WGS) entry which is preliminary data.</text>
</comment>
<evidence type="ECO:0000313" key="2">
    <source>
        <dbReference type="EMBL" id="MFD1889262.1"/>
    </source>
</evidence>
<dbReference type="Pfam" id="PF00535">
    <property type="entry name" value="Glycos_transf_2"/>
    <property type="match status" value="1"/>
</dbReference>
<evidence type="ECO:0000313" key="3">
    <source>
        <dbReference type="Proteomes" id="UP001597326"/>
    </source>
</evidence>
<dbReference type="SUPFAM" id="SSF53448">
    <property type="entry name" value="Nucleotide-diphospho-sugar transferases"/>
    <property type="match status" value="1"/>
</dbReference>
<dbReference type="RefSeq" id="WP_343872254.1">
    <property type="nucleotide sequence ID" value="NZ_BAAAIX010000007.1"/>
</dbReference>
<accession>A0ABW4RSU5</accession>
<evidence type="ECO:0000259" key="1">
    <source>
        <dbReference type="Pfam" id="PF00535"/>
    </source>
</evidence>
<sequence>MATIIIPAHNEATVIGRTLEELATGELRPGTRVLVAANGCTDDTIAIAESFADRLDVTVLDLPVASKQAALNGAEDVLFADDRPENFPRVYLDADIAAPAASVNRVLEVLESGEVLAARPPLAYQTQTADALVKAFYRARSRTPEVLQALWGAGFYAVSVQGRARWGRFPLDAPDDLYVDSLFSAEEKTVVGAEPVRVQVPRSSLALLKTLKRVYRPSEAVQELSPQSLGSSGNTLVSLLKANSGRPSEALDALSYIGFAVTARVALKLDGRGGDHSGASWERDDSTR</sequence>
<proteinExistence type="predicted"/>
<keyword evidence="2" id="KW-0808">Transferase</keyword>
<keyword evidence="2" id="KW-0328">Glycosyltransferase</keyword>
<feature type="domain" description="Glycosyltransferase 2-like" evidence="1">
    <location>
        <begin position="3"/>
        <end position="116"/>
    </location>
</feature>